<feature type="transmembrane region" description="Helical" evidence="1">
    <location>
        <begin position="80"/>
        <end position="100"/>
    </location>
</feature>
<keyword evidence="1" id="KW-1133">Transmembrane helix</keyword>
<name>A0A382PFD0_9ZZZZ</name>
<evidence type="ECO:0000313" key="2">
    <source>
        <dbReference type="EMBL" id="SVC72103.1"/>
    </source>
</evidence>
<reference evidence="2" key="1">
    <citation type="submission" date="2018-05" db="EMBL/GenBank/DDBJ databases">
        <authorList>
            <person name="Lanie J.A."/>
            <person name="Ng W.-L."/>
            <person name="Kazmierczak K.M."/>
            <person name="Andrzejewski T.M."/>
            <person name="Davidsen T.M."/>
            <person name="Wayne K.J."/>
            <person name="Tettelin H."/>
            <person name="Glass J.I."/>
            <person name="Rusch D."/>
            <person name="Podicherti R."/>
            <person name="Tsui H.-C.T."/>
            <person name="Winkler M.E."/>
        </authorList>
    </citation>
    <scope>NUCLEOTIDE SEQUENCE</scope>
</reference>
<gene>
    <name evidence="2" type="ORF">METZ01_LOCUS324957</name>
</gene>
<dbReference type="AlphaFoldDB" id="A0A382PFD0"/>
<keyword evidence="1" id="KW-0472">Membrane</keyword>
<proteinExistence type="predicted"/>
<feature type="transmembrane region" description="Helical" evidence="1">
    <location>
        <begin position="47"/>
        <end position="68"/>
    </location>
</feature>
<sequence>KRDLIHWFFVITSLLALFISFGKHFSLIYDLFYNIFPYFNKFRVPHMILILLQFNISILAAFGIDSLLQLKSKNIPRCFWIISSFIGLFLIVLTLGGPFIESALRDNFAPLRNQNPSATEFVNNLRWNLWINDAWMMTLISAIFLGLIWMWFNEKISNRLILILTTILSVADIAIVDYKIINPARNSGRNSQLISNRAVEKFFKKDEIIEFLDSDKSDFRIYPVAQLFGESRFAAFGLESMGGYHPAKLNIYQNFLSKTGNASTIPLLRMMNVKYLISPQKINHPDIGLVKSGSLLATQGNIPVEVYNLKGYQPRVWFVKDLQYLDDEKLFNEIIKPDFNPGDK</sequence>
<feature type="transmembrane region" description="Helical" evidence="1">
    <location>
        <begin position="160"/>
        <end position="181"/>
    </location>
</feature>
<organism evidence="2">
    <name type="scientific">marine metagenome</name>
    <dbReference type="NCBI Taxonomy" id="408172"/>
    <lineage>
        <taxon>unclassified sequences</taxon>
        <taxon>metagenomes</taxon>
        <taxon>ecological metagenomes</taxon>
    </lineage>
</organism>
<feature type="non-terminal residue" evidence="2">
    <location>
        <position position="1"/>
    </location>
</feature>
<feature type="non-terminal residue" evidence="2">
    <location>
        <position position="344"/>
    </location>
</feature>
<feature type="transmembrane region" description="Helical" evidence="1">
    <location>
        <begin position="7"/>
        <end position="27"/>
    </location>
</feature>
<feature type="transmembrane region" description="Helical" evidence="1">
    <location>
        <begin position="134"/>
        <end position="153"/>
    </location>
</feature>
<evidence type="ECO:0000256" key="1">
    <source>
        <dbReference type="SAM" id="Phobius"/>
    </source>
</evidence>
<dbReference type="EMBL" id="UINC01107031">
    <property type="protein sequence ID" value="SVC72103.1"/>
    <property type="molecule type" value="Genomic_DNA"/>
</dbReference>
<protein>
    <submittedName>
        <fullName evidence="2">Uncharacterized protein</fullName>
    </submittedName>
</protein>
<keyword evidence="1" id="KW-0812">Transmembrane</keyword>
<accession>A0A382PFD0</accession>